<keyword evidence="1" id="KW-0732">Signal</keyword>
<evidence type="ECO:0000256" key="1">
    <source>
        <dbReference type="SAM" id="SignalP"/>
    </source>
</evidence>
<dbReference type="Gene3D" id="3.40.710.10">
    <property type="entry name" value="DD-peptidase/beta-lactamase superfamily"/>
    <property type="match status" value="1"/>
</dbReference>
<dbReference type="InterPro" id="IPR012338">
    <property type="entry name" value="Beta-lactam/transpept-like"/>
</dbReference>
<name>A0AAW2ZHM0_9EUKA</name>
<protein>
    <submittedName>
        <fullName evidence="3">Beta-lactamase domain-containing protein</fullName>
    </submittedName>
</protein>
<dbReference type="PANTHER" id="PTHR43319:SF3">
    <property type="entry name" value="BETA-LACTAMASE-RELATED DOMAIN-CONTAINING PROTEIN"/>
    <property type="match status" value="1"/>
</dbReference>
<reference evidence="3 4" key="1">
    <citation type="submission" date="2024-03" db="EMBL/GenBank/DDBJ databases">
        <title>The Acrasis kona genome and developmental transcriptomes reveal deep origins of eukaryotic multicellular pathways.</title>
        <authorList>
            <person name="Sheikh S."/>
            <person name="Fu C.-J."/>
            <person name="Brown M.W."/>
            <person name="Baldauf S.L."/>
        </authorList>
    </citation>
    <scope>NUCLEOTIDE SEQUENCE [LARGE SCALE GENOMIC DNA]</scope>
    <source>
        <strain evidence="3 4">ATCC MYA-3509</strain>
    </source>
</reference>
<dbReference type="InterPro" id="IPR052907">
    <property type="entry name" value="Beta-lactamase/esterase"/>
</dbReference>
<feature type="signal peptide" evidence="1">
    <location>
        <begin position="1"/>
        <end position="19"/>
    </location>
</feature>
<evidence type="ECO:0000313" key="4">
    <source>
        <dbReference type="Proteomes" id="UP001431209"/>
    </source>
</evidence>
<dbReference type="AlphaFoldDB" id="A0AAW2ZHM0"/>
<dbReference type="PANTHER" id="PTHR43319">
    <property type="entry name" value="BETA-LACTAMASE-RELATED"/>
    <property type="match status" value="1"/>
</dbReference>
<proteinExistence type="predicted"/>
<dbReference type="Pfam" id="PF00144">
    <property type="entry name" value="Beta-lactamase"/>
    <property type="match status" value="1"/>
</dbReference>
<sequence length="458" mass="51311">MGLLSKLFFIVALLLAVLSYVLRFGATYHTPQCTLFGIQCPNKTVVEGYIHQDYAPLKEFYQAMFDQGEELYSCLAVYEKKEKVVDLCGGNVTTANGEKQFRNIVQNVFSSTKVIVMITVAMLVDRGLLKYDEPIATYWPEYAQGNKAEVTVSDLMAHASGVSFLDKTIPWSVIGTDSNLDELGRLLAEQPHNFDGKRTVGYHALLYGTIANEIVRRVDTKKRTIAEFATQEIIEPLDVKYYFGLPEHLEKENFSYFYDHPAFNMFAKIIPRVLFNIPFVPSLGPNQAYLKDALKGEPSSPVKRSFGDRIFGEGSPHLDTIFHTPEYRRLQHMTGTNGFTQATSLAKIGQIMIDGTVDGIKFLSEETRSLAMTPLPTEFDLVLTYNMTRCVGGFGVVEVPSINATLKGWTGFGGSVMLFDSENEISFGYVPGVKGGQFISVDDRIVSLMEEFYRLNKH</sequence>
<gene>
    <name evidence="3" type="ORF">AKO1_013441</name>
</gene>
<evidence type="ECO:0000259" key="2">
    <source>
        <dbReference type="Pfam" id="PF00144"/>
    </source>
</evidence>
<dbReference type="EMBL" id="JAOPGA020001501">
    <property type="protein sequence ID" value="KAL0488950.1"/>
    <property type="molecule type" value="Genomic_DNA"/>
</dbReference>
<evidence type="ECO:0000313" key="3">
    <source>
        <dbReference type="EMBL" id="KAL0488950.1"/>
    </source>
</evidence>
<keyword evidence="4" id="KW-1185">Reference proteome</keyword>
<dbReference type="InterPro" id="IPR001466">
    <property type="entry name" value="Beta-lactam-related"/>
</dbReference>
<feature type="domain" description="Beta-lactamase-related" evidence="2">
    <location>
        <begin position="75"/>
        <end position="430"/>
    </location>
</feature>
<comment type="caution">
    <text evidence="3">The sequence shown here is derived from an EMBL/GenBank/DDBJ whole genome shotgun (WGS) entry which is preliminary data.</text>
</comment>
<organism evidence="3 4">
    <name type="scientific">Acrasis kona</name>
    <dbReference type="NCBI Taxonomy" id="1008807"/>
    <lineage>
        <taxon>Eukaryota</taxon>
        <taxon>Discoba</taxon>
        <taxon>Heterolobosea</taxon>
        <taxon>Tetramitia</taxon>
        <taxon>Eutetramitia</taxon>
        <taxon>Acrasidae</taxon>
        <taxon>Acrasis</taxon>
    </lineage>
</organism>
<accession>A0AAW2ZHM0</accession>
<dbReference type="SUPFAM" id="SSF56601">
    <property type="entry name" value="beta-lactamase/transpeptidase-like"/>
    <property type="match status" value="1"/>
</dbReference>
<feature type="chain" id="PRO_5043755450" evidence="1">
    <location>
        <begin position="20"/>
        <end position="458"/>
    </location>
</feature>
<dbReference type="Proteomes" id="UP001431209">
    <property type="component" value="Unassembled WGS sequence"/>
</dbReference>